<gene>
    <name evidence="11" type="ORF">AMAG_00071</name>
</gene>
<organism evidence="11 12">
    <name type="scientific">Allomyces macrogynus (strain ATCC 38327)</name>
    <name type="common">Allomyces javanicus var. macrogynus</name>
    <dbReference type="NCBI Taxonomy" id="578462"/>
    <lineage>
        <taxon>Eukaryota</taxon>
        <taxon>Fungi</taxon>
        <taxon>Fungi incertae sedis</taxon>
        <taxon>Blastocladiomycota</taxon>
        <taxon>Blastocladiomycetes</taxon>
        <taxon>Blastocladiales</taxon>
        <taxon>Blastocladiaceae</taxon>
        <taxon>Allomyces</taxon>
    </lineage>
</organism>
<evidence type="ECO:0000256" key="2">
    <source>
        <dbReference type="ARBA" id="ARBA00022517"/>
    </source>
</evidence>
<keyword evidence="6" id="KW-0804">Transcription</keyword>
<dbReference type="eggNOG" id="KOG1963">
    <property type="taxonomic scope" value="Eukaryota"/>
</dbReference>
<feature type="region of interest" description="Disordered" evidence="9">
    <location>
        <begin position="356"/>
        <end position="395"/>
    </location>
</feature>
<evidence type="ECO:0000256" key="9">
    <source>
        <dbReference type="SAM" id="MobiDB-lite"/>
    </source>
</evidence>
<dbReference type="STRING" id="578462.A0A0L0RUX3"/>
<comment type="subcellular location">
    <subcellularLocation>
        <location evidence="1">Nucleus</location>
        <location evidence="1">Nucleolus</location>
    </subcellularLocation>
</comment>
<evidence type="ECO:0000313" key="12">
    <source>
        <dbReference type="Proteomes" id="UP000054350"/>
    </source>
</evidence>
<dbReference type="GO" id="GO:2000234">
    <property type="term" value="P:positive regulation of rRNA processing"/>
    <property type="evidence" value="ECO:0007669"/>
    <property type="project" value="TreeGrafter"/>
</dbReference>
<protein>
    <recommendedName>
        <fullName evidence="10">WD repeat-containing protein 75 second beta-propeller domain-containing protein</fullName>
    </recommendedName>
</protein>
<dbReference type="InterPro" id="IPR053826">
    <property type="entry name" value="WDR75"/>
</dbReference>
<dbReference type="OMA" id="WILNTRI"/>
<keyword evidence="3" id="KW-0698">rRNA processing</keyword>
<dbReference type="GO" id="GO:0032040">
    <property type="term" value="C:small-subunit processome"/>
    <property type="evidence" value="ECO:0007669"/>
    <property type="project" value="InterPro"/>
</dbReference>
<dbReference type="PROSITE" id="PS00678">
    <property type="entry name" value="WD_REPEATS_1"/>
    <property type="match status" value="1"/>
</dbReference>
<dbReference type="InterPro" id="IPR036322">
    <property type="entry name" value="WD40_repeat_dom_sf"/>
</dbReference>
<keyword evidence="12" id="KW-1185">Reference proteome</keyword>
<dbReference type="PROSITE" id="PS50082">
    <property type="entry name" value="WD_REPEATS_2"/>
    <property type="match status" value="2"/>
</dbReference>
<evidence type="ECO:0000256" key="4">
    <source>
        <dbReference type="ARBA" id="ARBA00022574"/>
    </source>
</evidence>
<keyword evidence="7" id="KW-0539">Nucleus</keyword>
<name>A0A0L0RUX3_ALLM3</name>
<keyword evidence="2" id="KW-0690">Ribosome biogenesis</keyword>
<evidence type="ECO:0000256" key="5">
    <source>
        <dbReference type="ARBA" id="ARBA00022737"/>
    </source>
</evidence>
<dbReference type="Proteomes" id="UP000054350">
    <property type="component" value="Unassembled WGS sequence"/>
</dbReference>
<dbReference type="InterPro" id="IPR019775">
    <property type="entry name" value="WD40_repeat_CS"/>
</dbReference>
<dbReference type="InterPro" id="IPR015943">
    <property type="entry name" value="WD40/YVTN_repeat-like_dom_sf"/>
</dbReference>
<reference evidence="12" key="2">
    <citation type="submission" date="2009-11" db="EMBL/GenBank/DDBJ databases">
        <title>The Genome Sequence of Allomyces macrogynus strain ATCC 38327.</title>
        <authorList>
            <consortium name="The Broad Institute Genome Sequencing Platform"/>
            <person name="Russ C."/>
            <person name="Cuomo C."/>
            <person name="Shea T."/>
            <person name="Young S.K."/>
            <person name="Zeng Q."/>
            <person name="Koehrsen M."/>
            <person name="Haas B."/>
            <person name="Borodovsky M."/>
            <person name="Guigo R."/>
            <person name="Alvarado L."/>
            <person name="Berlin A."/>
            <person name="Borenstein D."/>
            <person name="Chen Z."/>
            <person name="Engels R."/>
            <person name="Freedman E."/>
            <person name="Gellesch M."/>
            <person name="Goldberg J."/>
            <person name="Griggs A."/>
            <person name="Gujja S."/>
            <person name="Heiman D."/>
            <person name="Hepburn T."/>
            <person name="Howarth C."/>
            <person name="Jen D."/>
            <person name="Larson L."/>
            <person name="Lewis B."/>
            <person name="Mehta T."/>
            <person name="Park D."/>
            <person name="Pearson M."/>
            <person name="Roberts A."/>
            <person name="Saif S."/>
            <person name="Shenoy N."/>
            <person name="Sisk P."/>
            <person name="Stolte C."/>
            <person name="Sykes S."/>
            <person name="Walk T."/>
            <person name="White J."/>
            <person name="Yandava C."/>
            <person name="Burger G."/>
            <person name="Gray M.W."/>
            <person name="Holland P.W.H."/>
            <person name="King N."/>
            <person name="Lang F.B.F."/>
            <person name="Roger A.J."/>
            <person name="Ruiz-Trillo I."/>
            <person name="Lander E."/>
            <person name="Nusbaum C."/>
        </authorList>
    </citation>
    <scope>NUCLEOTIDE SEQUENCE [LARGE SCALE GENOMIC DNA]</scope>
    <source>
        <strain evidence="12">ATCC 38327</strain>
    </source>
</reference>
<dbReference type="PANTHER" id="PTHR44215:SF1">
    <property type="entry name" value="WD REPEAT-CONTAINING PROTEIN 75"/>
    <property type="match status" value="1"/>
</dbReference>
<dbReference type="Pfam" id="PF23869">
    <property type="entry name" value="Beta-prop_WDR75_1st"/>
    <property type="match status" value="1"/>
</dbReference>
<keyword evidence="4 8" id="KW-0853">WD repeat</keyword>
<feature type="compositionally biased region" description="Low complexity" evidence="9">
    <location>
        <begin position="356"/>
        <end position="378"/>
    </location>
</feature>
<accession>A0A0L0RUX3</accession>
<evidence type="ECO:0000256" key="7">
    <source>
        <dbReference type="ARBA" id="ARBA00023242"/>
    </source>
</evidence>
<evidence type="ECO:0000259" key="10">
    <source>
        <dbReference type="Pfam" id="PF23769"/>
    </source>
</evidence>
<sequence>MAPVAVAAASPPPTADADSAAAPVLSLSKVVGGQLSAHPPLFTADSAHFLCIASSSIKLFSVRTGQQLRVLSPPDHAQSHQGNVTALALSPKNPLQVYSASVDGTVRLWDINDGALLKIWSIGVPISHFRIHPTNPSQAFLVTNKSSGRRAERFNSVVFSLDLVACTFQRLIKARCCSALDVSPDGTSLMLVARFKLHIGTLVGKSYQWTYFVNDRKLTSVAAHPTEPVVATGDEAGKIKLWSVLGKSVTAGEEPLVQTLHWHARRVNHFCFSHDGRYLLSGGDEAVLVIWQLMTGHKQFISRLGSEILSITVSPDMKLFALAQWDNSIRIISAVNLAVQQSVVGLKSTAINSVAPASAPTSTSASATSAAPTSASAAPPSPTPPHPADDDDFSLDLPAPAASVDDLPLRPLITMEPRHGYIALEGTPGTLQFYNWVADCHVMDVAVVPYNYIPGDGVAVPKVKLLAFDTRGDWMLTVDERRGPHSTLRFWRFVVEHQRYDVATVVHAVASVTSAAFAPNGTVVTTSVDGQFRVWEPVRAGVAWTWRCRSAAYYRSLTPQSAAWSADGSILAVAFEKIVTLWDPTSLTLLGTLTSDVPLAAVAFASGHCPYLVGVAPHAVTVWNLLTLTVAWSYGAPKRIASFAVCKARDQLAVVTDELESASTRLSVFRMNSPVPLAVHDLPEQVLSVTFAKADAAASVVYLTRENQLKVLAPPKPVVVAKPMELPSIVTNAGSRSVFIRQPTTTAEDEEVEEKERVGKGSAVVASAASLLEAPAHAIPSVESMFEALMGALLEVA</sequence>
<dbReference type="GO" id="GO:0006364">
    <property type="term" value="P:rRNA processing"/>
    <property type="evidence" value="ECO:0007669"/>
    <property type="project" value="UniProtKB-KW"/>
</dbReference>
<evidence type="ECO:0000256" key="1">
    <source>
        <dbReference type="ARBA" id="ARBA00004604"/>
    </source>
</evidence>
<dbReference type="PROSITE" id="PS50294">
    <property type="entry name" value="WD_REPEATS_REGION"/>
    <property type="match status" value="2"/>
</dbReference>
<dbReference type="GO" id="GO:0045943">
    <property type="term" value="P:positive regulation of transcription by RNA polymerase I"/>
    <property type="evidence" value="ECO:0007669"/>
    <property type="project" value="InterPro"/>
</dbReference>
<feature type="domain" description="WD repeat-containing protein 75 second beta-propeller" evidence="10">
    <location>
        <begin position="414"/>
        <end position="693"/>
    </location>
</feature>
<evidence type="ECO:0000256" key="3">
    <source>
        <dbReference type="ARBA" id="ARBA00022552"/>
    </source>
</evidence>
<feature type="repeat" description="WD" evidence="8">
    <location>
        <begin position="260"/>
        <end position="301"/>
    </location>
</feature>
<dbReference type="EMBL" id="GG745328">
    <property type="protein sequence ID" value="KNE54068.1"/>
    <property type="molecule type" value="Genomic_DNA"/>
</dbReference>
<feature type="repeat" description="WD" evidence="8">
    <location>
        <begin position="77"/>
        <end position="119"/>
    </location>
</feature>
<keyword evidence="5" id="KW-0677">Repeat</keyword>
<evidence type="ECO:0000256" key="8">
    <source>
        <dbReference type="PROSITE-ProRule" id="PRU00221"/>
    </source>
</evidence>
<dbReference type="Gene3D" id="2.130.10.10">
    <property type="entry name" value="YVTN repeat-like/Quinoprotein amine dehydrogenase"/>
    <property type="match status" value="3"/>
</dbReference>
<dbReference type="OrthoDB" id="4096at2759"/>
<dbReference type="AlphaFoldDB" id="A0A0L0RUX3"/>
<dbReference type="GO" id="GO:0003723">
    <property type="term" value="F:RNA binding"/>
    <property type="evidence" value="ECO:0007669"/>
    <property type="project" value="InterPro"/>
</dbReference>
<dbReference type="InterPro" id="IPR057644">
    <property type="entry name" value="Beta-prop_WDR75_2nd"/>
</dbReference>
<dbReference type="SMART" id="SM00320">
    <property type="entry name" value="WD40"/>
    <property type="match status" value="6"/>
</dbReference>
<dbReference type="SUPFAM" id="SSF50978">
    <property type="entry name" value="WD40 repeat-like"/>
    <property type="match status" value="2"/>
</dbReference>
<evidence type="ECO:0000313" key="11">
    <source>
        <dbReference type="EMBL" id="KNE54068.1"/>
    </source>
</evidence>
<dbReference type="VEuPathDB" id="FungiDB:AMAG_00071"/>
<reference evidence="11 12" key="1">
    <citation type="submission" date="2009-11" db="EMBL/GenBank/DDBJ databases">
        <title>Annotation of Allomyces macrogynus ATCC 38327.</title>
        <authorList>
            <consortium name="The Broad Institute Genome Sequencing Platform"/>
            <person name="Russ C."/>
            <person name="Cuomo C."/>
            <person name="Burger G."/>
            <person name="Gray M.W."/>
            <person name="Holland P.W.H."/>
            <person name="King N."/>
            <person name="Lang F.B.F."/>
            <person name="Roger A.J."/>
            <person name="Ruiz-Trillo I."/>
            <person name="Young S.K."/>
            <person name="Zeng Q."/>
            <person name="Gargeya S."/>
            <person name="Fitzgerald M."/>
            <person name="Haas B."/>
            <person name="Abouelleil A."/>
            <person name="Alvarado L."/>
            <person name="Arachchi H.M."/>
            <person name="Berlin A."/>
            <person name="Chapman S.B."/>
            <person name="Gearin G."/>
            <person name="Goldberg J."/>
            <person name="Griggs A."/>
            <person name="Gujja S."/>
            <person name="Hansen M."/>
            <person name="Heiman D."/>
            <person name="Howarth C."/>
            <person name="Larimer J."/>
            <person name="Lui A."/>
            <person name="MacDonald P.J.P."/>
            <person name="McCowen C."/>
            <person name="Montmayeur A."/>
            <person name="Murphy C."/>
            <person name="Neiman D."/>
            <person name="Pearson M."/>
            <person name="Priest M."/>
            <person name="Roberts A."/>
            <person name="Saif S."/>
            <person name="Shea T."/>
            <person name="Sisk P."/>
            <person name="Stolte C."/>
            <person name="Sykes S."/>
            <person name="Wortman J."/>
            <person name="Nusbaum C."/>
            <person name="Birren B."/>
        </authorList>
    </citation>
    <scope>NUCLEOTIDE SEQUENCE [LARGE SCALE GENOMIC DNA]</scope>
    <source>
        <strain evidence="11 12">ATCC 38327</strain>
    </source>
</reference>
<dbReference type="PANTHER" id="PTHR44215">
    <property type="entry name" value="WD REPEAT-CONTAINING PROTEIN 75"/>
    <property type="match status" value="1"/>
</dbReference>
<proteinExistence type="predicted"/>
<dbReference type="Pfam" id="PF23769">
    <property type="entry name" value="Beta-prop_WDR75_2nd"/>
    <property type="match status" value="1"/>
</dbReference>
<dbReference type="InterPro" id="IPR001680">
    <property type="entry name" value="WD40_rpt"/>
</dbReference>
<evidence type="ECO:0000256" key="6">
    <source>
        <dbReference type="ARBA" id="ARBA00023163"/>
    </source>
</evidence>